<dbReference type="Pfam" id="PF00241">
    <property type="entry name" value="Cofilin_ADF"/>
    <property type="match status" value="1"/>
</dbReference>
<dbReference type="PANTHER" id="PTHR11249:SF2">
    <property type="entry name" value="GLIA MATURATION FACTOR"/>
    <property type="match status" value="1"/>
</dbReference>
<dbReference type="GO" id="GO:0071846">
    <property type="term" value="P:actin filament debranching"/>
    <property type="evidence" value="ECO:0007669"/>
    <property type="project" value="InterPro"/>
</dbReference>
<dbReference type="InterPro" id="IPR029006">
    <property type="entry name" value="ADF-H/Gelsolin-like_dom_sf"/>
</dbReference>
<evidence type="ECO:0000313" key="7">
    <source>
        <dbReference type="Proteomes" id="UP001295794"/>
    </source>
</evidence>
<dbReference type="CDD" id="cd11283">
    <property type="entry name" value="ADF_GMF-beta_like"/>
    <property type="match status" value="1"/>
</dbReference>
<dbReference type="PANTHER" id="PTHR11249">
    <property type="entry name" value="GLIAL FACTOR NATURATION FACTOR"/>
    <property type="match status" value="1"/>
</dbReference>
<evidence type="ECO:0000256" key="1">
    <source>
        <dbReference type="ARBA" id="ARBA00010055"/>
    </source>
</evidence>
<dbReference type="EMBL" id="CAVNYO010000419">
    <property type="protein sequence ID" value="CAK5277625.1"/>
    <property type="molecule type" value="Genomic_DNA"/>
</dbReference>
<dbReference type="Proteomes" id="UP001295794">
    <property type="component" value="Unassembled WGS sequence"/>
</dbReference>
<dbReference type="SUPFAM" id="SSF55753">
    <property type="entry name" value="Actin depolymerizing proteins"/>
    <property type="match status" value="1"/>
</dbReference>
<keyword evidence="2" id="KW-0963">Cytoplasm</keyword>
<evidence type="ECO:0000313" key="5">
    <source>
        <dbReference type="EMBL" id="CAK5265037.1"/>
    </source>
</evidence>
<comment type="caution">
    <text evidence="5">The sequence shown here is derived from an EMBL/GenBank/DDBJ whole genome shotgun (WGS) entry which is preliminary data.</text>
</comment>
<accession>A0AAD2GZM5</accession>
<comment type="similarity">
    <text evidence="1 2">Belongs to the actin-binding proteins ADF family. GMF subfamily.</text>
</comment>
<dbReference type="InterPro" id="IPR011171">
    <property type="entry name" value="GMF"/>
</dbReference>
<dbReference type="AlphaFoldDB" id="A0AAD2GZM5"/>
<gene>
    <name evidence="6" type="ORF">MYCIT1_LOCUS26635</name>
    <name evidence="4" type="ORF">MYCIT1_LOCUS5506</name>
    <name evidence="5" type="ORF">MYCIT1_LOCUS5714</name>
</gene>
<dbReference type="PIRSF" id="PIRSF001788">
    <property type="entry name" value="GMF-beta"/>
    <property type="match status" value="1"/>
</dbReference>
<keyword evidence="7" id="KW-1185">Reference proteome</keyword>
<dbReference type="InterPro" id="IPR002108">
    <property type="entry name" value="ADF-H"/>
</dbReference>
<dbReference type="GO" id="GO:0034316">
    <property type="term" value="P:negative regulation of Arp2/3 complex-mediated actin nucleation"/>
    <property type="evidence" value="ECO:0007669"/>
    <property type="project" value="TreeGrafter"/>
</dbReference>
<comment type="subcellular location">
    <subcellularLocation>
        <location evidence="2">Cytoplasm</location>
    </subcellularLocation>
    <subcellularLocation>
        <location evidence="2">Nucleus</location>
    </subcellularLocation>
</comment>
<evidence type="ECO:0000256" key="2">
    <source>
        <dbReference type="PIRNR" id="PIRNR001788"/>
    </source>
</evidence>
<dbReference type="GO" id="GO:0003779">
    <property type="term" value="F:actin binding"/>
    <property type="evidence" value="ECO:0007669"/>
    <property type="project" value="InterPro"/>
</dbReference>
<sequence length="140" mass="15678">MSHTVDIPQDIRASLRKFRFARRSEGSAALVIKINKAKLVMEEVEQFDNISIEELAEELPENSPRYVVLSYQLDHPDGRKSFPLVLLNWAPTSSETGMLTLHASALLDFQATVDVSKVIEIRDGPEGLTKEVVDSKLLTN</sequence>
<dbReference type="GO" id="GO:0030479">
    <property type="term" value="C:actin cortical patch"/>
    <property type="evidence" value="ECO:0007669"/>
    <property type="project" value="TreeGrafter"/>
</dbReference>
<dbReference type="EMBL" id="CAVNYO010000075">
    <property type="protein sequence ID" value="CAK5264925.1"/>
    <property type="molecule type" value="Genomic_DNA"/>
</dbReference>
<protein>
    <recommendedName>
        <fullName evidence="3">ADF-H domain-containing protein</fullName>
    </recommendedName>
</protein>
<dbReference type="GO" id="GO:0071933">
    <property type="term" value="F:Arp2/3 complex binding"/>
    <property type="evidence" value="ECO:0007669"/>
    <property type="project" value="InterPro"/>
</dbReference>
<feature type="domain" description="ADF-H" evidence="3">
    <location>
        <begin position="2"/>
        <end position="138"/>
    </location>
</feature>
<name>A0AAD2GZM5_9AGAR</name>
<dbReference type="EMBL" id="CAVNYO010000080">
    <property type="protein sequence ID" value="CAK5265037.1"/>
    <property type="molecule type" value="Genomic_DNA"/>
</dbReference>
<dbReference type="Gene3D" id="3.40.20.10">
    <property type="entry name" value="Severin"/>
    <property type="match status" value="1"/>
</dbReference>
<dbReference type="PROSITE" id="PS51263">
    <property type="entry name" value="ADF_H"/>
    <property type="match status" value="1"/>
</dbReference>
<keyword evidence="2" id="KW-0539">Nucleus</keyword>
<evidence type="ECO:0000313" key="6">
    <source>
        <dbReference type="EMBL" id="CAK5277625.1"/>
    </source>
</evidence>
<dbReference type="GO" id="GO:0005634">
    <property type="term" value="C:nucleus"/>
    <property type="evidence" value="ECO:0007669"/>
    <property type="project" value="UniProtKB-SubCell"/>
</dbReference>
<evidence type="ECO:0000259" key="3">
    <source>
        <dbReference type="PROSITE" id="PS51263"/>
    </source>
</evidence>
<proteinExistence type="inferred from homology"/>
<reference evidence="5" key="1">
    <citation type="submission" date="2023-11" db="EMBL/GenBank/DDBJ databases">
        <authorList>
            <person name="De Vega J J."/>
            <person name="De Vega J J."/>
        </authorList>
    </citation>
    <scope>NUCLEOTIDE SEQUENCE</scope>
</reference>
<organism evidence="5 7">
    <name type="scientific">Mycena citricolor</name>
    <dbReference type="NCBI Taxonomy" id="2018698"/>
    <lineage>
        <taxon>Eukaryota</taxon>
        <taxon>Fungi</taxon>
        <taxon>Dikarya</taxon>
        <taxon>Basidiomycota</taxon>
        <taxon>Agaricomycotina</taxon>
        <taxon>Agaricomycetes</taxon>
        <taxon>Agaricomycetidae</taxon>
        <taxon>Agaricales</taxon>
        <taxon>Marasmiineae</taxon>
        <taxon>Mycenaceae</taxon>
        <taxon>Mycena</taxon>
    </lineage>
</organism>
<evidence type="ECO:0000313" key="4">
    <source>
        <dbReference type="EMBL" id="CAK5264925.1"/>
    </source>
</evidence>
<dbReference type="SMART" id="SM00102">
    <property type="entry name" value="ADF"/>
    <property type="match status" value="1"/>
</dbReference>